<feature type="transmembrane region" description="Helical" evidence="1">
    <location>
        <begin position="112"/>
        <end position="133"/>
    </location>
</feature>
<dbReference type="AlphaFoldDB" id="A0A1W2A723"/>
<name>A0A1W2A723_9FIRM</name>
<feature type="transmembrane region" description="Helical" evidence="1">
    <location>
        <begin position="36"/>
        <end position="57"/>
    </location>
</feature>
<dbReference type="InterPro" id="IPR043128">
    <property type="entry name" value="Rev_trsase/Diguanyl_cyclase"/>
</dbReference>
<reference evidence="3 4" key="1">
    <citation type="submission" date="2017-04" db="EMBL/GenBank/DDBJ databases">
        <authorList>
            <person name="Afonso C.L."/>
            <person name="Miller P.J."/>
            <person name="Scott M.A."/>
            <person name="Spackman E."/>
            <person name="Goraichik I."/>
            <person name="Dimitrov K.M."/>
            <person name="Suarez D.L."/>
            <person name="Swayne D.E."/>
        </authorList>
    </citation>
    <scope>NUCLEOTIDE SEQUENCE [LARGE SCALE GENOMIC DNA]</scope>
    <source>
        <strain evidence="3 4">DSM 12816</strain>
    </source>
</reference>
<feature type="transmembrane region" description="Helical" evidence="1">
    <location>
        <begin position="69"/>
        <end position="91"/>
    </location>
</feature>
<sequence>MTSWMYVQINLFALVILLLIYLSLRNRLSVRIPDQRLFSLLLLLNAIMLVLDSGMWLLDGRAGPAVNHIYWIVTLLYYILNPAVCMVWSLYADYSIRRSSRRIRRLLLPMHIPLIFNAALSVASLPGHFLFYIDTANLYHRGSWFWVMAAISFLYLIHTQIFILVNHKRISKDYFFPILIFSIPPILGGIIQSLIYGLSLIWTSMTISILIIFINIQYHYLYIDHLTGLFNRRQLDYYLRNILINFSHGYIGGIMIDLDGFKAINDEFGHQTGDQALEQTAALLKKTFRNSDFISRYGGDEFLIIMEIHDPAELVQAIERLNGTIEAFNSQNSAPYAIRLSIGYDCVSCKNKISADQFLERIDQLMYKNKPPRADRTLAV</sequence>
<dbReference type="SUPFAM" id="SSF55073">
    <property type="entry name" value="Nucleotide cyclase"/>
    <property type="match status" value="1"/>
</dbReference>
<proteinExistence type="predicted"/>
<feature type="transmembrane region" description="Helical" evidence="1">
    <location>
        <begin position="145"/>
        <end position="165"/>
    </location>
</feature>
<evidence type="ECO:0000313" key="4">
    <source>
        <dbReference type="Proteomes" id="UP000192790"/>
    </source>
</evidence>
<dbReference type="EMBL" id="FWXW01000003">
    <property type="protein sequence ID" value="SMC56221.1"/>
    <property type="molecule type" value="Genomic_DNA"/>
</dbReference>
<dbReference type="STRING" id="1122930.SAMN02745168_1556"/>
<dbReference type="Proteomes" id="UP000192790">
    <property type="component" value="Unassembled WGS sequence"/>
</dbReference>
<dbReference type="InterPro" id="IPR050469">
    <property type="entry name" value="Diguanylate_Cyclase"/>
</dbReference>
<keyword evidence="1" id="KW-0812">Transmembrane</keyword>
<dbReference type="SMART" id="SM00267">
    <property type="entry name" value="GGDEF"/>
    <property type="match status" value="1"/>
</dbReference>
<dbReference type="Pfam" id="PF00990">
    <property type="entry name" value="GGDEF"/>
    <property type="match status" value="1"/>
</dbReference>
<evidence type="ECO:0000259" key="2">
    <source>
        <dbReference type="PROSITE" id="PS50887"/>
    </source>
</evidence>
<keyword evidence="1" id="KW-0472">Membrane</keyword>
<dbReference type="PANTHER" id="PTHR45138">
    <property type="entry name" value="REGULATORY COMPONENTS OF SENSORY TRANSDUCTION SYSTEM"/>
    <property type="match status" value="1"/>
</dbReference>
<dbReference type="PROSITE" id="PS50887">
    <property type="entry name" value="GGDEF"/>
    <property type="match status" value="1"/>
</dbReference>
<organism evidence="3 4">
    <name type="scientific">Papillibacter cinnamivorans DSM 12816</name>
    <dbReference type="NCBI Taxonomy" id="1122930"/>
    <lineage>
        <taxon>Bacteria</taxon>
        <taxon>Bacillati</taxon>
        <taxon>Bacillota</taxon>
        <taxon>Clostridia</taxon>
        <taxon>Eubacteriales</taxon>
        <taxon>Oscillospiraceae</taxon>
        <taxon>Papillibacter</taxon>
    </lineage>
</organism>
<dbReference type="Gene3D" id="3.30.70.270">
    <property type="match status" value="1"/>
</dbReference>
<feature type="transmembrane region" description="Helical" evidence="1">
    <location>
        <begin position="201"/>
        <end position="223"/>
    </location>
</feature>
<dbReference type="NCBIfam" id="TIGR00254">
    <property type="entry name" value="GGDEF"/>
    <property type="match status" value="1"/>
</dbReference>
<accession>A0A1W2A723</accession>
<dbReference type="PANTHER" id="PTHR45138:SF9">
    <property type="entry name" value="DIGUANYLATE CYCLASE DGCM-RELATED"/>
    <property type="match status" value="1"/>
</dbReference>
<feature type="domain" description="GGDEF" evidence="2">
    <location>
        <begin position="249"/>
        <end position="380"/>
    </location>
</feature>
<keyword evidence="1" id="KW-1133">Transmembrane helix</keyword>
<feature type="transmembrane region" description="Helical" evidence="1">
    <location>
        <begin position="6"/>
        <end position="24"/>
    </location>
</feature>
<dbReference type="OrthoDB" id="9804955at2"/>
<feature type="transmembrane region" description="Helical" evidence="1">
    <location>
        <begin position="174"/>
        <end position="195"/>
    </location>
</feature>
<dbReference type="InterPro" id="IPR029787">
    <property type="entry name" value="Nucleotide_cyclase"/>
</dbReference>
<dbReference type="GO" id="GO:0052621">
    <property type="term" value="F:diguanylate cyclase activity"/>
    <property type="evidence" value="ECO:0007669"/>
    <property type="project" value="TreeGrafter"/>
</dbReference>
<evidence type="ECO:0000313" key="3">
    <source>
        <dbReference type="EMBL" id="SMC56221.1"/>
    </source>
</evidence>
<keyword evidence="4" id="KW-1185">Reference proteome</keyword>
<dbReference type="RefSeq" id="WP_159448041.1">
    <property type="nucleotide sequence ID" value="NZ_FWXW01000003.1"/>
</dbReference>
<dbReference type="CDD" id="cd01949">
    <property type="entry name" value="GGDEF"/>
    <property type="match status" value="1"/>
</dbReference>
<evidence type="ECO:0000256" key="1">
    <source>
        <dbReference type="SAM" id="Phobius"/>
    </source>
</evidence>
<protein>
    <submittedName>
        <fullName evidence="3">Diguanylate cyclase (GGDEF) domain-containing protein</fullName>
    </submittedName>
</protein>
<gene>
    <name evidence="3" type="ORF">SAMN02745168_1556</name>
</gene>
<dbReference type="InterPro" id="IPR000160">
    <property type="entry name" value="GGDEF_dom"/>
</dbReference>